<dbReference type="GO" id="GO:0016787">
    <property type="term" value="F:hydrolase activity"/>
    <property type="evidence" value="ECO:0007669"/>
    <property type="project" value="InterPro"/>
</dbReference>
<name>A0A7Y2L5Z5_9THEO</name>
<keyword evidence="3" id="KW-0547">Nucleotide-binding</keyword>
<dbReference type="Proteomes" id="UP000529861">
    <property type="component" value="Unassembled WGS sequence"/>
</dbReference>
<comment type="caution">
    <text evidence="3">The sequence shown here is derived from an EMBL/GenBank/DDBJ whole genome shotgun (WGS) entry which is preliminary data.</text>
</comment>
<evidence type="ECO:0000313" key="3">
    <source>
        <dbReference type="EMBL" id="NNG66433.1"/>
    </source>
</evidence>
<dbReference type="SUPFAM" id="SSF52540">
    <property type="entry name" value="P-loop containing nucleoside triphosphate hydrolases"/>
    <property type="match status" value="2"/>
</dbReference>
<feature type="domain" description="Helicase ATP-binding" evidence="1">
    <location>
        <begin position="244"/>
        <end position="478"/>
    </location>
</feature>
<accession>A0A7Y2L5Z5</accession>
<evidence type="ECO:0000313" key="4">
    <source>
        <dbReference type="Proteomes" id="UP000529861"/>
    </source>
</evidence>
<protein>
    <submittedName>
        <fullName evidence="3">DEAD/DEAH box helicase</fullName>
    </submittedName>
</protein>
<keyword evidence="3" id="KW-0067">ATP-binding</keyword>
<evidence type="ECO:0000259" key="2">
    <source>
        <dbReference type="PROSITE" id="PS51194"/>
    </source>
</evidence>
<dbReference type="EMBL" id="JABEQB010000008">
    <property type="protein sequence ID" value="NNG66433.1"/>
    <property type="molecule type" value="Genomic_DNA"/>
</dbReference>
<dbReference type="GO" id="GO:0004386">
    <property type="term" value="F:helicase activity"/>
    <property type="evidence" value="ECO:0007669"/>
    <property type="project" value="UniProtKB-KW"/>
</dbReference>
<reference evidence="3 4" key="1">
    <citation type="submission" date="2020-04" db="EMBL/GenBank/DDBJ databases">
        <title>Draft genome sequence of Caldanaerobacter sunterraneus. strain 1523vc isolated from Griffin hot spring, Kamchatka, Russia.</title>
        <authorList>
            <person name="Toshchakov S.V."/>
            <person name="Podosokorskaya O.A."/>
            <person name="Kublanov I.V."/>
            <person name="Korzhenkov A."/>
            <person name="Patrushev M.V."/>
        </authorList>
    </citation>
    <scope>NUCLEOTIDE SEQUENCE [LARGE SCALE GENOMIC DNA]</scope>
    <source>
        <strain evidence="3 4">1523vc</strain>
    </source>
</reference>
<feature type="domain" description="Helicase C-terminal" evidence="2">
    <location>
        <begin position="646"/>
        <end position="804"/>
    </location>
</feature>
<dbReference type="InterPro" id="IPR001650">
    <property type="entry name" value="Helicase_C-like"/>
</dbReference>
<dbReference type="InterPro" id="IPR006935">
    <property type="entry name" value="Helicase/UvrB_N"/>
</dbReference>
<dbReference type="SMART" id="SM00487">
    <property type="entry name" value="DEXDc"/>
    <property type="match status" value="1"/>
</dbReference>
<dbReference type="Gene3D" id="3.40.50.300">
    <property type="entry name" value="P-loop containing nucleotide triphosphate hydrolases"/>
    <property type="match status" value="2"/>
</dbReference>
<dbReference type="Pfam" id="PF04851">
    <property type="entry name" value="ResIII"/>
    <property type="match status" value="1"/>
</dbReference>
<evidence type="ECO:0000259" key="1">
    <source>
        <dbReference type="PROSITE" id="PS51192"/>
    </source>
</evidence>
<dbReference type="Pfam" id="PF00271">
    <property type="entry name" value="Helicase_C"/>
    <property type="match status" value="1"/>
</dbReference>
<dbReference type="PANTHER" id="PTHR10799">
    <property type="entry name" value="SNF2/RAD54 HELICASE FAMILY"/>
    <property type="match status" value="1"/>
</dbReference>
<dbReference type="InterPro" id="IPR014001">
    <property type="entry name" value="Helicase_ATP-bd"/>
</dbReference>
<gene>
    <name evidence="3" type="ORF">HKI81_04160</name>
</gene>
<keyword evidence="3" id="KW-0378">Hydrolase</keyword>
<dbReference type="InterPro" id="IPR027417">
    <property type="entry name" value="P-loop_NTPase"/>
</dbReference>
<dbReference type="GO" id="GO:0005524">
    <property type="term" value="F:ATP binding"/>
    <property type="evidence" value="ECO:0007669"/>
    <property type="project" value="InterPro"/>
</dbReference>
<organism evidence="3 4">
    <name type="scientific">Caldanaerobacter subterraneus</name>
    <dbReference type="NCBI Taxonomy" id="911092"/>
    <lineage>
        <taxon>Bacteria</taxon>
        <taxon>Bacillati</taxon>
        <taxon>Bacillota</taxon>
        <taxon>Clostridia</taxon>
        <taxon>Thermoanaerobacterales</taxon>
        <taxon>Thermoanaerobacteraceae</taxon>
        <taxon>Caldanaerobacter</taxon>
    </lineage>
</organism>
<dbReference type="PROSITE" id="PS51194">
    <property type="entry name" value="HELICASE_CTER"/>
    <property type="match status" value="1"/>
</dbReference>
<dbReference type="GO" id="GO:0003677">
    <property type="term" value="F:DNA binding"/>
    <property type="evidence" value="ECO:0007669"/>
    <property type="project" value="InterPro"/>
</dbReference>
<proteinExistence type="predicted"/>
<keyword evidence="3" id="KW-0347">Helicase</keyword>
<sequence>MYNISVHDYNASIHIDGYCDLYVFDSNDVIHFISLAGFDSTVRGLYAAFLKKRKVKIGYYTYYSADSYHGHFTKIGGYTHAVLLSQNIYDPNSEAPVFLVWDEEEPHKALYNILYTRYSTPLKQEWSKWLYNYLLQHGYIENLFVVGSEKLKAFKIKLLEYELENIITKAIKTGVIKITGENKLDFFELTLTDYLKENANYFAEKINNLFKPLHHPLIDELSPNLKNLLRKPFRAQADAIMGAVKALQNEKGIIFSSEMGTGKTLMGAAVPYVLMKGKPYRALVMCPAHLVEKWKREILNTIPNSEAYILESWEDVAKLKYKGTKKDKIEYYIISRDKSKLGYQYKPSVIYSKSKNALVCPNCGQVLVNKSNIPLTLSDFNKRRKSNSRCSFCNTPLWSADNTGIRRYPPAEYIKRYLKGFFDFFIADEVHELKGDTAQGQVFGMLSSAAKKTIALTGTLSGGYSSNLFYILYRLDPEALKEEGMDYYSITKWIEKYGVIERVTKEKIDTELNKTSKGNKSTTTTVHERPGISPLVLSKHLIDKTIFLELSDLQQELPPYEEYVEIVEMDDDLKFAYEGLAEHLKEKTRELLAKGSRKLLGTYLATLLSYPDRPFDNPPIYAINESGNPELVSVPPELSKDVLYNKEKRLIELIKEELKERRNVFVYAVYTGKKDVTERLKNILNNAGIKAEVLKSSINAEKREEWIKNKISQGAQVIIGNPELVKTGLDLYDFPTLIFYQTGYNLFTLRQASRRSWRIGQDKPVRVIFMAYKDTLQYNALTLMGSKLEAALAIEGKFSEEGLRSLSENNDLTTELAKSLVGGLDTSLSLESIWKKVSDRKEKENMIPNNLVTISSGQIDLFTLISNNAAITSGKDEMTFVETKKTYKVIEKKNKKIAVGQLMFDF</sequence>
<dbReference type="AlphaFoldDB" id="A0A7Y2L5Z5"/>
<dbReference type="PROSITE" id="PS51192">
    <property type="entry name" value="HELICASE_ATP_BIND_1"/>
    <property type="match status" value="1"/>
</dbReference>